<keyword evidence="12" id="KW-0969">Cilium</keyword>
<evidence type="ECO:0000256" key="10">
    <source>
        <dbReference type="NCBIfam" id="TIGR01397"/>
    </source>
</evidence>
<keyword evidence="8" id="KW-0472">Membrane</keyword>
<dbReference type="OrthoDB" id="9806941at2"/>
<reference evidence="12 13" key="1">
    <citation type="submission" date="2016-10" db="EMBL/GenBank/DDBJ databases">
        <authorList>
            <person name="de Groot N.N."/>
        </authorList>
    </citation>
    <scope>NUCLEOTIDE SEQUENCE [LARGE SCALE GENOMIC DNA]</scope>
    <source>
        <strain evidence="12 13">DSM 18978</strain>
    </source>
</reference>
<dbReference type="Pfam" id="PF02154">
    <property type="entry name" value="FliM"/>
    <property type="match status" value="1"/>
</dbReference>
<keyword evidence="6" id="KW-0145">Chemotaxis</keyword>
<dbReference type="GO" id="GO:0009425">
    <property type="term" value="C:bacterial-type flagellum basal body"/>
    <property type="evidence" value="ECO:0007669"/>
    <property type="project" value="UniProtKB-SubCell"/>
</dbReference>
<dbReference type="GO" id="GO:0005886">
    <property type="term" value="C:plasma membrane"/>
    <property type="evidence" value="ECO:0007669"/>
    <property type="project" value="UniProtKB-SubCell"/>
</dbReference>
<dbReference type="Gene3D" id="2.30.330.10">
    <property type="entry name" value="SpoA-like"/>
    <property type="match status" value="1"/>
</dbReference>
<dbReference type="Pfam" id="PF01052">
    <property type="entry name" value="FliMN_C"/>
    <property type="match status" value="1"/>
</dbReference>
<keyword evidence="12" id="KW-0966">Cell projection</keyword>
<dbReference type="InterPro" id="IPR001689">
    <property type="entry name" value="Flag_FliM"/>
</dbReference>
<dbReference type="PANTHER" id="PTHR30034:SF6">
    <property type="entry name" value="YOP PROTEINS TRANSLOCATION PROTEIN Q"/>
    <property type="match status" value="1"/>
</dbReference>
<dbReference type="Gene3D" id="3.40.1550.10">
    <property type="entry name" value="CheC-like"/>
    <property type="match status" value="1"/>
</dbReference>
<evidence type="ECO:0000256" key="4">
    <source>
        <dbReference type="ARBA" id="ARBA00021898"/>
    </source>
</evidence>
<dbReference type="CDD" id="cd17908">
    <property type="entry name" value="FliM"/>
    <property type="match status" value="1"/>
</dbReference>
<name>A0A1G5DGZ4_9FIRM</name>
<dbReference type="AlphaFoldDB" id="A0A1G5DGZ4"/>
<dbReference type="PRINTS" id="PR00955">
    <property type="entry name" value="FLGMOTORFLIM"/>
</dbReference>
<dbReference type="InterPro" id="IPR028976">
    <property type="entry name" value="CheC-like_sf"/>
</dbReference>
<evidence type="ECO:0000313" key="13">
    <source>
        <dbReference type="Proteomes" id="UP000198636"/>
    </source>
</evidence>
<dbReference type="InterPro" id="IPR001543">
    <property type="entry name" value="FliN-like_C"/>
</dbReference>
<dbReference type="InterPro" id="IPR036429">
    <property type="entry name" value="SpoA-like_sf"/>
</dbReference>
<keyword evidence="12" id="KW-0282">Flagellum</keyword>
<dbReference type="SUPFAM" id="SSF103039">
    <property type="entry name" value="CheC-like"/>
    <property type="match status" value="1"/>
</dbReference>
<comment type="subcellular location">
    <subcellularLocation>
        <location evidence="1">Bacterial flagellum basal body</location>
    </subcellularLocation>
    <subcellularLocation>
        <location evidence="2">Cell membrane</location>
        <topology evidence="2">Peripheral membrane protein</topology>
    </subcellularLocation>
</comment>
<gene>
    <name evidence="12" type="ORF">SAMN03080606_00906</name>
</gene>
<dbReference type="PIRSF" id="PIRSF002888">
    <property type="entry name" value="FliM"/>
    <property type="match status" value="1"/>
</dbReference>
<dbReference type="SUPFAM" id="SSF101801">
    <property type="entry name" value="Surface presentation of antigens (SPOA)"/>
    <property type="match status" value="1"/>
</dbReference>
<evidence type="ECO:0000256" key="9">
    <source>
        <dbReference type="ARBA" id="ARBA00023143"/>
    </source>
</evidence>
<evidence type="ECO:0000256" key="1">
    <source>
        <dbReference type="ARBA" id="ARBA00004117"/>
    </source>
</evidence>
<evidence type="ECO:0000256" key="8">
    <source>
        <dbReference type="ARBA" id="ARBA00023136"/>
    </source>
</evidence>
<evidence type="ECO:0000256" key="3">
    <source>
        <dbReference type="ARBA" id="ARBA00011049"/>
    </source>
</evidence>
<dbReference type="EMBL" id="FMUS01000004">
    <property type="protein sequence ID" value="SCY13896.1"/>
    <property type="molecule type" value="Genomic_DNA"/>
</dbReference>
<accession>A0A1G5DGZ4</accession>
<feature type="domain" description="Flagellar motor switch protein FliN-like C-terminal" evidence="11">
    <location>
        <begin position="253"/>
        <end position="322"/>
    </location>
</feature>
<dbReference type="GO" id="GO:0003774">
    <property type="term" value="F:cytoskeletal motor activity"/>
    <property type="evidence" value="ECO:0007669"/>
    <property type="project" value="InterPro"/>
</dbReference>
<protein>
    <recommendedName>
        <fullName evidence="4 10">Flagellar motor switch protein FliM</fullName>
    </recommendedName>
</protein>
<dbReference type="Proteomes" id="UP000198636">
    <property type="component" value="Unassembled WGS sequence"/>
</dbReference>
<sequence length="331" mass="37816">MSDVMSQNEIDALLKALNSGEVDADEIREEKQEKKIRPYDFKSPKKLAKDQLRTLHIIHDNFSRILNTFLSGYLRSYIHAEVLSVEELSYYEFSNSIVNPAVLSVVNFAPLSGQIVLEISPSIVFTFIDRILGGNGKEMEEKRNFTEIEMTLVRKLQKQILDLMVDPWENVIELEPKLEKIENNSQFVQIVSPNETVALVTLSLKIGEIEGMMNICIPHIVIEPIIEKLSTKFWFSNISKTVTGEDKETLKKRVEKSKIGINVLLGKTRITVKDFLELQRGDVIMLDSLVNDELEICVSNKQKYYGIPGTVKNKLSVRVTRIDRKGDELDE</sequence>
<evidence type="ECO:0000256" key="2">
    <source>
        <dbReference type="ARBA" id="ARBA00004202"/>
    </source>
</evidence>
<dbReference type="PANTHER" id="PTHR30034">
    <property type="entry name" value="FLAGELLAR MOTOR SWITCH PROTEIN FLIM"/>
    <property type="match status" value="1"/>
</dbReference>
<evidence type="ECO:0000313" key="12">
    <source>
        <dbReference type="EMBL" id="SCY13896.1"/>
    </source>
</evidence>
<evidence type="ECO:0000256" key="7">
    <source>
        <dbReference type="ARBA" id="ARBA00022779"/>
    </source>
</evidence>
<evidence type="ECO:0000256" key="6">
    <source>
        <dbReference type="ARBA" id="ARBA00022500"/>
    </source>
</evidence>
<proteinExistence type="inferred from homology"/>
<keyword evidence="9" id="KW-0975">Bacterial flagellum</keyword>
<organism evidence="12 13">
    <name type="scientific">Alkaliphilus peptidifermentans DSM 18978</name>
    <dbReference type="NCBI Taxonomy" id="1120976"/>
    <lineage>
        <taxon>Bacteria</taxon>
        <taxon>Bacillati</taxon>
        <taxon>Bacillota</taxon>
        <taxon>Clostridia</taxon>
        <taxon>Peptostreptococcales</taxon>
        <taxon>Natronincolaceae</taxon>
        <taxon>Alkaliphilus</taxon>
    </lineage>
</organism>
<keyword evidence="7" id="KW-0283">Flagellar rotation</keyword>
<dbReference type="RefSeq" id="WP_091540464.1">
    <property type="nucleotide sequence ID" value="NZ_FMUS01000004.1"/>
</dbReference>
<comment type="similarity">
    <text evidence="3">Belongs to the FliM family.</text>
</comment>
<keyword evidence="5" id="KW-1003">Cell membrane</keyword>
<dbReference type="STRING" id="1120976.SAMN03080606_00906"/>
<evidence type="ECO:0000256" key="5">
    <source>
        <dbReference type="ARBA" id="ARBA00022475"/>
    </source>
</evidence>
<dbReference type="GO" id="GO:0071978">
    <property type="term" value="P:bacterial-type flagellum-dependent swarming motility"/>
    <property type="evidence" value="ECO:0007669"/>
    <property type="project" value="TreeGrafter"/>
</dbReference>
<evidence type="ECO:0000259" key="11">
    <source>
        <dbReference type="Pfam" id="PF01052"/>
    </source>
</evidence>
<dbReference type="NCBIfam" id="TIGR01397">
    <property type="entry name" value="fliM_switch"/>
    <property type="match status" value="1"/>
</dbReference>
<keyword evidence="13" id="KW-1185">Reference proteome</keyword>
<dbReference type="GO" id="GO:0050918">
    <property type="term" value="P:positive chemotaxis"/>
    <property type="evidence" value="ECO:0007669"/>
    <property type="project" value="TreeGrafter"/>
</dbReference>